<feature type="binding site" evidence="7">
    <location>
        <position position="494"/>
    </location>
    <ligand>
        <name>D-alanine</name>
        <dbReference type="ChEBI" id="CHEBI:57416"/>
    </ligand>
</feature>
<evidence type="ECO:0000259" key="9">
    <source>
        <dbReference type="Pfam" id="PF13193"/>
    </source>
</evidence>
<dbReference type="EC" id="6.2.1.54" evidence="7"/>
<comment type="subcellular location">
    <subcellularLocation>
        <location evidence="7">Cytoplasm</location>
    </subcellularLocation>
</comment>
<dbReference type="Proteomes" id="UP000182635">
    <property type="component" value="Unassembled WGS sequence"/>
</dbReference>
<evidence type="ECO:0000256" key="1">
    <source>
        <dbReference type="ARBA" id="ARBA00022490"/>
    </source>
</evidence>
<dbReference type="EMBL" id="FOPI01000024">
    <property type="protein sequence ID" value="SFG46506.1"/>
    <property type="molecule type" value="Genomic_DNA"/>
</dbReference>
<comment type="function">
    <text evidence="5 7">Catalyzes the first step in the D-alanylation of lipoteichoic acid (LTA), the activation of D-alanine and its transfer onto the D-alanyl carrier protein (Dcp) DltC. In an ATP-dependent two-step reaction, forms a high energy D-alanyl-AMP intermediate, followed by transfer of the D-alanyl residue as a thiol ester to the phosphopantheinyl prosthetic group of the Dcp. D-alanylation of LTA plays an important role in modulating the properties of the cell wall in Gram-positive bacteria, influencing the net charge of the cell wall.</text>
</comment>
<dbReference type="HAMAP" id="MF_00593">
    <property type="entry name" value="DltA"/>
    <property type="match status" value="1"/>
</dbReference>
<organism evidence="10 11">
    <name type="scientific">Ligilactobacillus ruminis DSM 20403 = NBRC 102161</name>
    <dbReference type="NCBI Taxonomy" id="1423798"/>
    <lineage>
        <taxon>Bacteria</taxon>
        <taxon>Bacillati</taxon>
        <taxon>Bacillota</taxon>
        <taxon>Bacilli</taxon>
        <taxon>Lactobacillales</taxon>
        <taxon>Lactobacillaceae</taxon>
        <taxon>Ligilactobacillus</taxon>
    </lineage>
</organism>
<dbReference type="PANTHER" id="PTHR45398:SF1">
    <property type="entry name" value="ENZYME, PUTATIVE (JCVI)-RELATED"/>
    <property type="match status" value="1"/>
</dbReference>
<keyword evidence="4 7" id="KW-0067">ATP-binding</keyword>
<feature type="binding site" evidence="7">
    <location>
        <position position="197"/>
    </location>
    <ligand>
        <name>D-alanine</name>
        <dbReference type="ChEBI" id="CHEBI:57416"/>
    </ligand>
</feature>
<dbReference type="Gene3D" id="3.30.300.30">
    <property type="match status" value="1"/>
</dbReference>
<feature type="domain" description="AMP-binding enzyme C-terminal" evidence="9">
    <location>
        <begin position="415"/>
        <end position="494"/>
    </location>
</feature>
<evidence type="ECO:0000256" key="5">
    <source>
        <dbReference type="ARBA" id="ARBA00054605"/>
    </source>
</evidence>
<dbReference type="Pfam" id="PF13193">
    <property type="entry name" value="AMP-binding_C"/>
    <property type="match status" value="1"/>
</dbReference>
<dbReference type="FunFam" id="3.30.300.30:FF:000012">
    <property type="entry name" value="D-alanine--D-alanyl carrier protein ligase"/>
    <property type="match status" value="1"/>
</dbReference>
<dbReference type="OrthoDB" id="9765680at2"/>
<accession>A0A1I2S8X5</accession>
<dbReference type="GO" id="GO:0005524">
    <property type="term" value="F:ATP binding"/>
    <property type="evidence" value="ECO:0007669"/>
    <property type="project" value="UniProtKB-KW"/>
</dbReference>
<dbReference type="NCBIfam" id="NF003417">
    <property type="entry name" value="PRK04813.1"/>
    <property type="match status" value="1"/>
</dbReference>
<dbReference type="GO" id="GO:0047473">
    <property type="term" value="F:D-alanine [D-alanyl carrier protein] ligase activity"/>
    <property type="evidence" value="ECO:0007669"/>
    <property type="project" value="UniProtKB-UniRule"/>
</dbReference>
<evidence type="ECO:0000256" key="3">
    <source>
        <dbReference type="ARBA" id="ARBA00022741"/>
    </source>
</evidence>
<dbReference type="InterPro" id="IPR025110">
    <property type="entry name" value="AMP-bd_C"/>
</dbReference>
<feature type="binding site" evidence="7">
    <location>
        <position position="301"/>
    </location>
    <ligand>
        <name>D-alanine</name>
        <dbReference type="ChEBI" id="CHEBI:57416"/>
    </ligand>
</feature>
<dbReference type="InterPro" id="IPR010071">
    <property type="entry name" value="AA_adenyl_dom"/>
</dbReference>
<dbReference type="PROSITE" id="PS00455">
    <property type="entry name" value="AMP_BINDING"/>
    <property type="match status" value="1"/>
</dbReference>
<dbReference type="InterPro" id="IPR045851">
    <property type="entry name" value="AMP-bd_C_sf"/>
</dbReference>
<dbReference type="SUPFAM" id="SSF56801">
    <property type="entry name" value="Acetyl-CoA synthetase-like"/>
    <property type="match status" value="1"/>
</dbReference>
<dbReference type="Pfam" id="PF00501">
    <property type="entry name" value="AMP-binding"/>
    <property type="match status" value="1"/>
</dbReference>
<dbReference type="InterPro" id="IPR000873">
    <property type="entry name" value="AMP-dep_synth/lig_dom"/>
</dbReference>
<sequence length="506" mass="57257">MENIISRIDRIATENPDRIAYDYLGRTNTYGELKEKSDALAAYLKASNLPEKAPLIVFGGQDFQMIATFLGIVKSGRAYIPVDVHSSEDRVKVIEEIAKPAACIALSELPETGREVPVISRERLDEIMAEEGKPVSEEDYVKGDDDFYVIFTSGTTGKPKGVRIAHDDLASFVDWMDRDFGLEKEQTALSQAPYSFDLSVMDLYPTLTNGGKLEVLPKETTDNFKQLFSRLPEMKVNTWVSTPSFADICLLSKEFDEKHLPDLKRFMFCGEELTHQTAQRLRERFPNAQVFNTYGPTEATVAVTQTEITDEVLENYQRLPIGVCKEDAKIILLDENGNEAEAGKAGEITIVGAGVSKGYLNNPEKTNQAFFEYEGKRAYRTGDLGRFDSNGQLMYMGRLDFQVKLHGYRIELEDVDQCLSHVSLVERAATVPRYDGNHKVSQLIAYVVLKNAEFENEFKMTQAIKEELKETMMPYMMPQRFVYVETLPLTQNGKVDRKSLIKEVNR</sequence>
<dbReference type="InterPro" id="IPR020845">
    <property type="entry name" value="AMP-binding_CS"/>
</dbReference>
<dbReference type="InterPro" id="IPR042099">
    <property type="entry name" value="ANL_N_sf"/>
</dbReference>
<keyword evidence="2 7" id="KW-0436">Ligase</keyword>
<proteinExistence type="inferred from homology"/>
<evidence type="ECO:0000259" key="8">
    <source>
        <dbReference type="Pfam" id="PF00501"/>
    </source>
</evidence>
<feature type="binding site" evidence="7">
    <location>
        <begin position="292"/>
        <end position="297"/>
    </location>
    <ligand>
        <name>ATP</name>
        <dbReference type="ChEBI" id="CHEBI:30616"/>
    </ligand>
</feature>
<dbReference type="InterPro" id="IPR010072">
    <property type="entry name" value="DltA"/>
</dbReference>
<comment type="pathway">
    <text evidence="7">Cell wall biogenesis; lipoteichoic acid biosynthesis.</text>
</comment>
<comment type="catalytic activity">
    <reaction evidence="7">
        <text>holo-[D-alanyl-carrier protein] + D-alanine + ATP = D-alanyl-[D-alanyl-carrier protein] + AMP + diphosphate</text>
        <dbReference type="Rhea" id="RHEA:55132"/>
        <dbReference type="Rhea" id="RHEA-COMP:14102"/>
        <dbReference type="Rhea" id="RHEA-COMP:14103"/>
        <dbReference type="ChEBI" id="CHEBI:30616"/>
        <dbReference type="ChEBI" id="CHEBI:33019"/>
        <dbReference type="ChEBI" id="CHEBI:57416"/>
        <dbReference type="ChEBI" id="CHEBI:64479"/>
        <dbReference type="ChEBI" id="CHEBI:138620"/>
        <dbReference type="ChEBI" id="CHEBI:456215"/>
        <dbReference type="EC" id="6.2.1.54"/>
    </reaction>
</comment>
<protein>
    <recommendedName>
        <fullName evidence="7">D-alanine--D-alanyl carrier protein ligase</fullName>
        <shortName evidence="7">DCL</shortName>
        <ecNumber evidence="7">6.2.1.54</ecNumber>
    </recommendedName>
    <alternativeName>
        <fullName evidence="7">D-alanine--poly(phosphoribitol) ligase subunit 1</fullName>
    </alternativeName>
    <alternativeName>
        <fullName evidence="7">D-alanine-activating enzyme</fullName>
        <shortName evidence="7">DAE</shortName>
    </alternativeName>
</protein>
<feature type="binding site" evidence="7">
    <location>
        <begin position="152"/>
        <end position="153"/>
    </location>
    <ligand>
        <name>ATP</name>
        <dbReference type="ChEBI" id="CHEBI:30616"/>
    </ligand>
</feature>
<dbReference type="Gene3D" id="3.40.50.12780">
    <property type="entry name" value="N-terminal domain of ligase-like"/>
    <property type="match status" value="1"/>
</dbReference>
<feature type="binding site" evidence="7">
    <location>
        <begin position="395"/>
        <end position="398"/>
    </location>
    <ligand>
        <name>ATP</name>
        <dbReference type="ChEBI" id="CHEBI:30616"/>
    </ligand>
</feature>
<dbReference type="UniPathway" id="UPA00556"/>
<reference evidence="11" key="1">
    <citation type="submission" date="2016-10" db="EMBL/GenBank/DDBJ databases">
        <authorList>
            <person name="Varghese N."/>
            <person name="Submissions S."/>
        </authorList>
    </citation>
    <scope>NUCLEOTIDE SEQUENCE [LARGE SCALE GENOMIC DNA]</scope>
    <source>
        <strain evidence="11">DSM 20403</strain>
    </source>
</reference>
<name>A0A1I2S8X5_9LACO</name>
<dbReference type="InterPro" id="IPR044507">
    <property type="entry name" value="DltA-like"/>
</dbReference>
<evidence type="ECO:0000256" key="2">
    <source>
        <dbReference type="ARBA" id="ARBA00022598"/>
    </source>
</evidence>
<gene>
    <name evidence="7" type="primary">dltA</name>
    <name evidence="10" type="ORF">SAMN02910432_01480</name>
</gene>
<dbReference type="CDD" id="cd05945">
    <property type="entry name" value="DltA"/>
    <property type="match status" value="1"/>
</dbReference>
<dbReference type="AlphaFoldDB" id="A0A1I2S8X5"/>
<dbReference type="GO" id="GO:0070395">
    <property type="term" value="P:lipoteichoic acid biosynthetic process"/>
    <property type="evidence" value="ECO:0007669"/>
    <property type="project" value="UniProtKB-UniRule"/>
</dbReference>
<evidence type="ECO:0000313" key="10">
    <source>
        <dbReference type="EMBL" id="SFG46506.1"/>
    </source>
</evidence>
<dbReference type="GO" id="GO:0005737">
    <property type="term" value="C:cytoplasm"/>
    <property type="evidence" value="ECO:0007669"/>
    <property type="project" value="UniProtKB-SubCell"/>
</dbReference>
<feature type="binding site" evidence="7">
    <location>
        <position position="494"/>
    </location>
    <ligand>
        <name>ATP</name>
        <dbReference type="ChEBI" id="CHEBI:30616"/>
    </ligand>
</feature>
<comment type="similarity">
    <text evidence="6 7">Belongs to the ATP-dependent AMP-binding enzyme family. DltA subfamily.</text>
</comment>
<keyword evidence="3 7" id="KW-0547">Nucleotide-binding</keyword>
<dbReference type="NCBIfam" id="TIGR01734">
    <property type="entry name" value="D-ala-DACP-lig"/>
    <property type="match status" value="1"/>
</dbReference>
<dbReference type="RefSeq" id="WP_046922290.1">
    <property type="nucleotide sequence ID" value="NZ_AYYL01000021.1"/>
</dbReference>
<evidence type="ECO:0000256" key="4">
    <source>
        <dbReference type="ARBA" id="ARBA00022840"/>
    </source>
</evidence>
<dbReference type="PANTHER" id="PTHR45398">
    <property type="match status" value="1"/>
</dbReference>
<evidence type="ECO:0000313" key="11">
    <source>
        <dbReference type="Proteomes" id="UP000182635"/>
    </source>
</evidence>
<dbReference type="NCBIfam" id="TIGR01733">
    <property type="entry name" value="AA-adenyl-dom"/>
    <property type="match status" value="1"/>
</dbReference>
<feature type="domain" description="AMP-dependent synthetase/ligase" evidence="8">
    <location>
        <begin position="9"/>
        <end position="360"/>
    </location>
</feature>
<feature type="binding site" evidence="7">
    <location>
        <position position="383"/>
    </location>
    <ligand>
        <name>ATP</name>
        <dbReference type="ChEBI" id="CHEBI:30616"/>
    </ligand>
</feature>
<keyword evidence="1 7" id="KW-0963">Cytoplasm</keyword>
<evidence type="ECO:0000256" key="7">
    <source>
        <dbReference type="HAMAP-Rule" id="MF_00593"/>
    </source>
</evidence>
<evidence type="ECO:0000256" key="6">
    <source>
        <dbReference type="ARBA" id="ARBA00061336"/>
    </source>
</evidence>